<dbReference type="CDD" id="cd09917">
    <property type="entry name" value="F-box_SF"/>
    <property type="match status" value="1"/>
</dbReference>
<dbReference type="Gene3D" id="1.20.1280.50">
    <property type="match status" value="1"/>
</dbReference>
<accession>A0AAD9R2E6</accession>
<dbReference type="AlphaFoldDB" id="A0AAD9R2E6"/>
<keyword evidence="1" id="KW-0812">Transmembrane</keyword>
<dbReference type="Proteomes" id="UP001249851">
    <property type="component" value="Unassembled WGS sequence"/>
</dbReference>
<dbReference type="InterPro" id="IPR001810">
    <property type="entry name" value="F-box_dom"/>
</dbReference>
<name>A0AAD9R2E6_ACRCE</name>
<feature type="transmembrane region" description="Helical" evidence="1">
    <location>
        <begin position="162"/>
        <end position="183"/>
    </location>
</feature>
<evidence type="ECO:0000313" key="4">
    <source>
        <dbReference type="Proteomes" id="UP001249851"/>
    </source>
</evidence>
<evidence type="ECO:0000313" key="3">
    <source>
        <dbReference type="EMBL" id="KAK2571767.1"/>
    </source>
</evidence>
<keyword evidence="1" id="KW-1133">Transmembrane helix</keyword>
<proteinExistence type="predicted"/>
<evidence type="ECO:0000259" key="2">
    <source>
        <dbReference type="SMART" id="SM00256"/>
    </source>
</evidence>
<dbReference type="Pfam" id="PF00646">
    <property type="entry name" value="F-box"/>
    <property type="match status" value="1"/>
</dbReference>
<comment type="caution">
    <text evidence="3">The sequence shown here is derived from an EMBL/GenBank/DDBJ whole genome shotgun (WGS) entry which is preliminary data.</text>
</comment>
<keyword evidence="1" id="KW-0472">Membrane</keyword>
<evidence type="ECO:0000256" key="1">
    <source>
        <dbReference type="SAM" id="Phobius"/>
    </source>
</evidence>
<sequence>MAAVENQSLLPEVIEKIALFLPLPDVAKCMRVCRQWKEILSSKQFCKQYVYSYYDLRVEEQPSGMLQMWTEPTSWFCYWDDYEQPNAWVFSVVPKRWKCGIVHLADYDLKKHTDLNYKDFLCALYILSRIQKAAKPDTLHLDSCKCFISLDMVSKRRQLGRVLGFLNQFSLFVVFWCYLYAAWGNEGSGPVEVCLFPWTKDALPTGEEICSMFHFHPKMHRNPMVKHDIREMRLKGSSGDGYVEWNTLNTGCGIDVAKAIRFFEWLEKIFTPMVRIGIGVEQMNPIPTFMLAHIAPGWVGGILSQSVCT</sequence>
<reference evidence="3" key="1">
    <citation type="journal article" date="2023" name="G3 (Bethesda)">
        <title>Whole genome assembly and annotation of the endangered Caribbean coral Acropora cervicornis.</title>
        <authorList>
            <person name="Selwyn J.D."/>
            <person name="Vollmer S.V."/>
        </authorList>
    </citation>
    <scope>NUCLEOTIDE SEQUENCE</scope>
    <source>
        <strain evidence="3">K2</strain>
    </source>
</reference>
<keyword evidence="4" id="KW-1185">Reference proteome</keyword>
<protein>
    <recommendedName>
        <fullName evidence="2">F-box domain-containing protein</fullName>
    </recommendedName>
</protein>
<reference evidence="3" key="2">
    <citation type="journal article" date="2023" name="Science">
        <title>Genomic signatures of disease resistance in endangered staghorn corals.</title>
        <authorList>
            <person name="Vollmer S.V."/>
            <person name="Selwyn J.D."/>
            <person name="Despard B.A."/>
            <person name="Roesel C.L."/>
        </authorList>
    </citation>
    <scope>NUCLEOTIDE SEQUENCE</scope>
    <source>
        <strain evidence="3">K2</strain>
    </source>
</reference>
<dbReference type="SUPFAM" id="SSF81383">
    <property type="entry name" value="F-box domain"/>
    <property type="match status" value="1"/>
</dbReference>
<dbReference type="InterPro" id="IPR036047">
    <property type="entry name" value="F-box-like_dom_sf"/>
</dbReference>
<organism evidence="3 4">
    <name type="scientific">Acropora cervicornis</name>
    <name type="common">Staghorn coral</name>
    <dbReference type="NCBI Taxonomy" id="6130"/>
    <lineage>
        <taxon>Eukaryota</taxon>
        <taxon>Metazoa</taxon>
        <taxon>Cnidaria</taxon>
        <taxon>Anthozoa</taxon>
        <taxon>Hexacorallia</taxon>
        <taxon>Scleractinia</taxon>
        <taxon>Astrocoeniina</taxon>
        <taxon>Acroporidae</taxon>
        <taxon>Acropora</taxon>
    </lineage>
</organism>
<dbReference type="EMBL" id="JARQWQ010000005">
    <property type="protein sequence ID" value="KAK2571767.1"/>
    <property type="molecule type" value="Genomic_DNA"/>
</dbReference>
<feature type="domain" description="F-box" evidence="2">
    <location>
        <begin position="10"/>
        <end position="49"/>
    </location>
</feature>
<gene>
    <name evidence="3" type="ORF">P5673_003165</name>
</gene>
<dbReference type="SMART" id="SM00256">
    <property type="entry name" value="FBOX"/>
    <property type="match status" value="1"/>
</dbReference>